<evidence type="ECO:0000256" key="1">
    <source>
        <dbReference type="ARBA" id="ARBA00022793"/>
    </source>
</evidence>
<dbReference type="EMBL" id="UINC01060043">
    <property type="protein sequence ID" value="SVB84124.1"/>
    <property type="molecule type" value="Genomic_DNA"/>
</dbReference>
<feature type="non-terminal residue" evidence="4">
    <location>
        <position position="200"/>
    </location>
</feature>
<dbReference type="GO" id="GO:0016831">
    <property type="term" value="F:carboxy-lyase activity"/>
    <property type="evidence" value="ECO:0007669"/>
    <property type="project" value="UniProtKB-KW"/>
</dbReference>
<accession>A0A382H9X4</accession>
<protein>
    <recommendedName>
        <fullName evidence="3">Thiamine pyrophosphate enzyme TPP-binding domain-containing protein</fullName>
    </recommendedName>
</protein>
<dbReference type="PANTHER" id="PTHR42818:SF1">
    <property type="entry name" value="SULFOPYRUVATE DECARBOXYLASE"/>
    <property type="match status" value="1"/>
</dbReference>
<dbReference type="InterPro" id="IPR011766">
    <property type="entry name" value="TPP_enzyme_TPP-bd"/>
</dbReference>
<dbReference type="SUPFAM" id="SSF52518">
    <property type="entry name" value="Thiamin diphosphate-binding fold (THDP-binding)"/>
    <property type="match status" value="1"/>
</dbReference>
<feature type="domain" description="Thiamine pyrophosphate enzyme TPP-binding" evidence="3">
    <location>
        <begin position="55"/>
        <end position="172"/>
    </location>
</feature>
<dbReference type="Gene3D" id="3.40.50.970">
    <property type="match status" value="1"/>
</dbReference>
<dbReference type="PANTHER" id="PTHR42818">
    <property type="entry name" value="SULFOPYRUVATE DECARBOXYLASE SUBUNIT ALPHA"/>
    <property type="match status" value="1"/>
</dbReference>
<evidence type="ECO:0000313" key="4">
    <source>
        <dbReference type="EMBL" id="SVB84124.1"/>
    </source>
</evidence>
<dbReference type="InterPro" id="IPR029061">
    <property type="entry name" value="THDP-binding"/>
</dbReference>
<name>A0A382H9X4_9ZZZZ</name>
<organism evidence="4">
    <name type="scientific">marine metagenome</name>
    <dbReference type="NCBI Taxonomy" id="408172"/>
    <lineage>
        <taxon>unclassified sequences</taxon>
        <taxon>metagenomes</taxon>
        <taxon>ecological metagenomes</taxon>
    </lineage>
</organism>
<evidence type="ECO:0000259" key="3">
    <source>
        <dbReference type="Pfam" id="PF02775"/>
    </source>
</evidence>
<dbReference type="GO" id="GO:0030976">
    <property type="term" value="F:thiamine pyrophosphate binding"/>
    <property type="evidence" value="ECO:0007669"/>
    <property type="project" value="InterPro"/>
</dbReference>
<keyword evidence="1" id="KW-0210">Decarboxylase</keyword>
<dbReference type="InterPro" id="IPR051818">
    <property type="entry name" value="TPP_dependent_decarboxylase"/>
</dbReference>
<dbReference type="Pfam" id="PF02775">
    <property type="entry name" value="TPP_enzyme_C"/>
    <property type="match status" value="1"/>
</dbReference>
<keyword evidence="2" id="KW-0456">Lyase</keyword>
<dbReference type="AlphaFoldDB" id="A0A382H9X4"/>
<gene>
    <name evidence="4" type="ORF">METZ01_LOCUS236978</name>
</gene>
<proteinExistence type="predicted"/>
<evidence type="ECO:0000256" key="2">
    <source>
        <dbReference type="ARBA" id="ARBA00023239"/>
    </source>
</evidence>
<sequence>MPNSLNGTLDRDRAGGYPLLRREVVAELLADRGDMLVVAGLGAPVWDCTAAGDHPLTFPLWGAMGGAAAMGLGLAMAQPNRRVLVITGDGEILMGLGSLSTIGAQRPENLVVVVCDNERYGETGMQLTHTAGGLDLPAIALAAGFVSGECICSDNEFKAALPRIRLSAGPAFWSIKIRAEETVIDAMPPKDGAILKDRFR</sequence>
<reference evidence="4" key="1">
    <citation type="submission" date="2018-05" db="EMBL/GenBank/DDBJ databases">
        <authorList>
            <person name="Lanie J.A."/>
            <person name="Ng W.-L."/>
            <person name="Kazmierczak K.M."/>
            <person name="Andrzejewski T.M."/>
            <person name="Davidsen T.M."/>
            <person name="Wayne K.J."/>
            <person name="Tettelin H."/>
            <person name="Glass J.I."/>
            <person name="Rusch D."/>
            <person name="Podicherti R."/>
            <person name="Tsui H.-C.T."/>
            <person name="Winkler M.E."/>
        </authorList>
    </citation>
    <scope>NUCLEOTIDE SEQUENCE</scope>
</reference>